<protein>
    <submittedName>
        <fullName evidence="1">Uncharacterized protein</fullName>
    </submittedName>
</protein>
<accession>A0A0F9Q6W4</accession>
<dbReference type="AlphaFoldDB" id="A0A0F9Q6W4"/>
<sequence>ITKHHLDEYPKYYVELKKMEDKLEKNKKLKKRRRKK</sequence>
<comment type="caution">
    <text evidence="1">The sequence shown here is derived from an EMBL/GenBank/DDBJ whole genome shotgun (WGS) entry which is preliminary data.</text>
</comment>
<feature type="non-terminal residue" evidence="1">
    <location>
        <position position="1"/>
    </location>
</feature>
<evidence type="ECO:0000313" key="1">
    <source>
        <dbReference type="EMBL" id="KKN01113.1"/>
    </source>
</evidence>
<dbReference type="EMBL" id="LAZR01005297">
    <property type="protein sequence ID" value="KKN01113.1"/>
    <property type="molecule type" value="Genomic_DNA"/>
</dbReference>
<proteinExistence type="predicted"/>
<organism evidence="1">
    <name type="scientific">marine sediment metagenome</name>
    <dbReference type="NCBI Taxonomy" id="412755"/>
    <lineage>
        <taxon>unclassified sequences</taxon>
        <taxon>metagenomes</taxon>
        <taxon>ecological metagenomes</taxon>
    </lineage>
</organism>
<reference evidence="1" key="1">
    <citation type="journal article" date="2015" name="Nature">
        <title>Complex archaea that bridge the gap between prokaryotes and eukaryotes.</title>
        <authorList>
            <person name="Spang A."/>
            <person name="Saw J.H."/>
            <person name="Jorgensen S.L."/>
            <person name="Zaremba-Niedzwiedzka K."/>
            <person name="Martijn J."/>
            <person name="Lind A.E."/>
            <person name="van Eijk R."/>
            <person name="Schleper C."/>
            <person name="Guy L."/>
            <person name="Ettema T.J."/>
        </authorList>
    </citation>
    <scope>NUCLEOTIDE SEQUENCE</scope>
</reference>
<gene>
    <name evidence="1" type="ORF">LCGC14_1131110</name>
</gene>
<name>A0A0F9Q6W4_9ZZZZ</name>